<feature type="region of interest" description="Disordered" evidence="1">
    <location>
        <begin position="62"/>
        <end position="87"/>
    </location>
</feature>
<dbReference type="Proteomes" id="UP000639338">
    <property type="component" value="Unassembled WGS sequence"/>
</dbReference>
<feature type="compositionally biased region" description="Basic and acidic residues" evidence="1">
    <location>
        <begin position="70"/>
        <end position="87"/>
    </location>
</feature>
<accession>A0A834XQL5</accession>
<sequence>MKVQRNDRGQGFDQGPPDHVEPLGRFEWTVQDDLVSSLSSPQINIYLFYPAKLLPLQRFLPKAPGSVTKDAGRGRGGDARGGDRGRG</sequence>
<evidence type="ECO:0000313" key="2">
    <source>
        <dbReference type="EMBL" id="KAF7991618.1"/>
    </source>
</evidence>
<evidence type="ECO:0000313" key="3">
    <source>
        <dbReference type="Proteomes" id="UP000639338"/>
    </source>
</evidence>
<organism evidence="2 3">
    <name type="scientific">Aphidius gifuensis</name>
    <name type="common">Parasitoid wasp</name>
    <dbReference type="NCBI Taxonomy" id="684658"/>
    <lineage>
        <taxon>Eukaryota</taxon>
        <taxon>Metazoa</taxon>
        <taxon>Ecdysozoa</taxon>
        <taxon>Arthropoda</taxon>
        <taxon>Hexapoda</taxon>
        <taxon>Insecta</taxon>
        <taxon>Pterygota</taxon>
        <taxon>Neoptera</taxon>
        <taxon>Endopterygota</taxon>
        <taxon>Hymenoptera</taxon>
        <taxon>Apocrita</taxon>
        <taxon>Ichneumonoidea</taxon>
        <taxon>Braconidae</taxon>
        <taxon>Aphidiinae</taxon>
        <taxon>Aphidius</taxon>
    </lineage>
</organism>
<reference evidence="2 3" key="1">
    <citation type="submission" date="2020-08" db="EMBL/GenBank/DDBJ databases">
        <title>Aphidius gifuensis genome sequencing and assembly.</title>
        <authorList>
            <person name="Du Z."/>
        </authorList>
    </citation>
    <scope>NUCLEOTIDE SEQUENCE [LARGE SCALE GENOMIC DNA]</scope>
    <source>
        <strain evidence="2">YNYX2018</strain>
        <tissue evidence="2">Adults</tissue>
    </source>
</reference>
<evidence type="ECO:0000256" key="1">
    <source>
        <dbReference type="SAM" id="MobiDB-lite"/>
    </source>
</evidence>
<keyword evidence="3" id="KW-1185">Reference proteome</keyword>
<feature type="region of interest" description="Disordered" evidence="1">
    <location>
        <begin position="1"/>
        <end position="23"/>
    </location>
</feature>
<name>A0A834XQL5_APHGI</name>
<protein>
    <submittedName>
        <fullName evidence="2">Uncharacterized protein</fullName>
    </submittedName>
</protein>
<comment type="caution">
    <text evidence="2">The sequence shown here is derived from an EMBL/GenBank/DDBJ whole genome shotgun (WGS) entry which is preliminary data.</text>
</comment>
<dbReference type="EMBL" id="JACMRX010000004">
    <property type="protein sequence ID" value="KAF7991618.1"/>
    <property type="molecule type" value="Genomic_DNA"/>
</dbReference>
<gene>
    <name evidence="2" type="ORF">HCN44_008989</name>
</gene>
<proteinExistence type="predicted"/>
<dbReference type="AlphaFoldDB" id="A0A834XQL5"/>